<organism evidence="1 2">
    <name type="scientific">Dreissena polymorpha</name>
    <name type="common">Zebra mussel</name>
    <name type="synonym">Mytilus polymorpha</name>
    <dbReference type="NCBI Taxonomy" id="45954"/>
    <lineage>
        <taxon>Eukaryota</taxon>
        <taxon>Metazoa</taxon>
        <taxon>Spiralia</taxon>
        <taxon>Lophotrochozoa</taxon>
        <taxon>Mollusca</taxon>
        <taxon>Bivalvia</taxon>
        <taxon>Autobranchia</taxon>
        <taxon>Heteroconchia</taxon>
        <taxon>Euheterodonta</taxon>
        <taxon>Imparidentia</taxon>
        <taxon>Neoheterodontei</taxon>
        <taxon>Myida</taxon>
        <taxon>Dreissenoidea</taxon>
        <taxon>Dreissenidae</taxon>
        <taxon>Dreissena</taxon>
    </lineage>
</organism>
<dbReference type="Proteomes" id="UP000828390">
    <property type="component" value="Unassembled WGS sequence"/>
</dbReference>
<reference evidence="1" key="2">
    <citation type="submission" date="2020-11" db="EMBL/GenBank/DDBJ databases">
        <authorList>
            <person name="McCartney M.A."/>
            <person name="Auch B."/>
            <person name="Kono T."/>
            <person name="Mallez S."/>
            <person name="Becker A."/>
            <person name="Gohl D.M."/>
            <person name="Silverstein K.A.T."/>
            <person name="Koren S."/>
            <person name="Bechman K.B."/>
            <person name="Herman A."/>
            <person name="Abrahante J.E."/>
            <person name="Garbe J."/>
        </authorList>
    </citation>
    <scope>NUCLEOTIDE SEQUENCE</scope>
    <source>
        <strain evidence="1">Duluth1</strain>
        <tissue evidence="1">Whole animal</tissue>
    </source>
</reference>
<gene>
    <name evidence="1" type="ORF">DPMN_144434</name>
</gene>
<comment type="caution">
    <text evidence="1">The sequence shown here is derived from an EMBL/GenBank/DDBJ whole genome shotgun (WGS) entry which is preliminary data.</text>
</comment>
<sequence length="60" mass="6726">MLLSSVNFVVKGGKSKDKKTREISEEEKEEKEVTCEACARNKLVSVLDYSVVVRLYSGKS</sequence>
<evidence type="ECO:0000313" key="2">
    <source>
        <dbReference type="Proteomes" id="UP000828390"/>
    </source>
</evidence>
<dbReference type="AlphaFoldDB" id="A0A9D4JP65"/>
<protein>
    <submittedName>
        <fullName evidence="1">Uncharacterized protein</fullName>
    </submittedName>
</protein>
<keyword evidence="2" id="KW-1185">Reference proteome</keyword>
<proteinExistence type="predicted"/>
<accession>A0A9D4JP65</accession>
<evidence type="ECO:0000313" key="1">
    <source>
        <dbReference type="EMBL" id="KAH3815898.1"/>
    </source>
</evidence>
<reference evidence="1" key="1">
    <citation type="journal article" date="2019" name="bioRxiv">
        <title>The Genome of the Zebra Mussel, Dreissena polymorpha: A Resource for Invasive Species Research.</title>
        <authorList>
            <person name="McCartney M.A."/>
            <person name="Auch B."/>
            <person name="Kono T."/>
            <person name="Mallez S."/>
            <person name="Zhang Y."/>
            <person name="Obille A."/>
            <person name="Becker A."/>
            <person name="Abrahante J.E."/>
            <person name="Garbe J."/>
            <person name="Badalamenti J.P."/>
            <person name="Herman A."/>
            <person name="Mangelson H."/>
            <person name="Liachko I."/>
            <person name="Sullivan S."/>
            <person name="Sone E.D."/>
            <person name="Koren S."/>
            <person name="Silverstein K.A.T."/>
            <person name="Beckman K.B."/>
            <person name="Gohl D.M."/>
        </authorList>
    </citation>
    <scope>NUCLEOTIDE SEQUENCE</scope>
    <source>
        <strain evidence="1">Duluth1</strain>
        <tissue evidence="1">Whole animal</tissue>
    </source>
</reference>
<name>A0A9D4JP65_DREPO</name>
<dbReference type="EMBL" id="JAIWYP010000006">
    <property type="protein sequence ID" value="KAH3815898.1"/>
    <property type="molecule type" value="Genomic_DNA"/>
</dbReference>